<evidence type="ECO:0000313" key="3">
    <source>
        <dbReference type="Proteomes" id="UP000018721"/>
    </source>
</evidence>
<keyword evidence="3" id="KW-1185">Reference proteome</keyword>
<dbReference type="eggNOG" id="ENOG502RRXV">
    <property type="taxonomic scope" value="Eukaryota"/>
</dbReference>
<dbReference type="PANTHER" id="PTHR31569">
    <property type="entry name" value="SWIM-TYPE DOMAIN-CONTAINING PROTEIN"/>
    <property type="match status" value="1"/>
</dbReference>
<evidence type="ECO:0000313" key="2">
    <source>
        <dbReference type="EMBL" id="ETI55755.1"/>
    </source>
</evidence>
<dbReference type="InterPro" id="IPR052579">
    <property type="entry name" value="Zinc_finger_SWIM"/>
</dbReference>
<protein>
    <recommendedName>
        <fullName evidence="4">FAR1 domain-containing protein</fullName>
    </recommendedName>
</protein>
<feature type="region of interest" description="Disordered" evidence="1">
    <location>
        <begin position="1"/>
        <end position="96"/>
    </location>
</feature>
<evidence type="ECO:0008006" key="4">
    <source>
        <dbReference type="Google" id="ProtNLM"/>
    </source>
</evidence>
<dbReference type="HOGENOM" id="CLU_032366_2_0_1"/>
<dbReference type="AlphaFoldDB" id="V9FW79"/>
<name>V9FW79_PHYNI</name>
<proteinExistence type="predicted"/>
<reference evidence="2 3" key="1">
    <citation type="submission" date="2013-11" db="EMBL/GenBank/DDBJ databases">
        <title>The Genome Sequence of Phytophthora parasitica P1569.</title>
        <authorList>
            <consortium name="The Broad Institute Genomics Platform"/>
            <person name="Russ C."/>
            <person name="Tyler B."/>
            <person name="Panabieres F."/>
            <person name="Shan W."/>
            <person name="Tripathy S."/>
            <person name="Grunwald N."/>
            <person name="Machado M."/>
            <person name="Johnson C.S."/>
            <person name="Arredondo F."/>
            <person name="Hong C."/>
            <person name="Coffey M."/>
            <person name="Young S.K."/>
            <person name="Zeng Q."/>
            <person name="Gargeya S."/>
            <person name="Fitzgerald M."/>
            <person name="Abouelleil A."/>
            <person name="Alvarado L."/>
            <person name="Chapman S.B."/>
            <person name="Gainer-Dewar J."/>
            <person name="Goldberg J."/>
            <person name="Griggs A."/>
            <person name="Gujja S."/>
            <person name="Hansen M."/>
            <person name="Howarth C."/>
            <person name="Imamovic A."/>
            <person name="Ireland A."/>
            <person name="Larimer J."/>
            <person name="McCowan C."/>
            <person name="Murphy C."/>
            <person name="Pearson M."/>
            <person name="Poon T.W."/>
            <person name="Priest M."/>
            <person name="Roberts A."/>
            <person name="Saif S."/>
            <person name="Shea T."/>
            <person name="Sykes S."/>
            <person name="Wortman J."/>
            <person name="Nusbaum C."/>
            <person name="Birren B."/>
        </authorList>
    </citation>
    <scope>NUCLEOTIDE SEQUENCE [LARGE SCALE GENOMIC DNA]</scope>
    <source>
        <strain evidence="2 3">P1569</strain>
    </source>
</reference>
<evidence type="ECO:0000256" key="1">
    <source>
        <dbReference type="SAM" id="MobiDB-lite"/>
    </source>
</evidence>
<feature type="compositionally biased region" description="Basic and acidic residues" evidence="1">
    <location>
        <begin position="32"/>
        <end position="41"/>
    </location>
</feature>
<feature type="compositionally biased region" description="Basic and acidic residues" evidence="1">
    <location>
        <begin position="1"/>
        <end position="18"/>
    </location>
</feature>
<sequence length="269" mass="30128">MEGEMEGDRSGATEDLRIRSAVPPPSPASSPSEKEYDEHIVRLASSSDEEWVETASEASSATNRSKHIRSEESSLPRSSAAESSDDSEGILAAPPRRTQFESWSDLEDYLKLYESETYQSFRVRTNNKVANRNKKIRESGSQAPLVPEEWINYARTFICTHGGKYKARGKGKRKRQRSRALQCGVQINACVQVVDPTGPKLTSVRLEHNHPLSRHTYNQYPGNRTALKPDVLSTVDHLRRAGAKKKNILAYIHDNSSFLSSATWTCHPS</sequence>
<dbReference type="Proteomes" id="UP000018721">
    <property type="component" value="Unassembled WGS sequence"/>
</dbReference>
<dbReference type="PANTHER" id="PTHR31569:SF4">
    <property type="entry name" value="SWIM-TYPE DOMAIN-CONTAINING PROTEIN"/>
    <property type="match status" value="1"/>
</dbReference>
<dbReference type="EMBL" id="ANIZ01000261">
    <property type="protein sequence ID" value="ETI55755.1"/>
    <property type="molecule type" value="Genomic_DNA"/>
</dbReference>
<comment type="caution">
    <text evidence="2">The sequence shown here is derived from an EMBL/GenBank/DDBJ whole genome shotgun (WGS) entry which is preliminary data.</text>
</comment>
<organism evidence="2 3">
    <name type="scientific">Phytophthora nicotianae P1569</name>
    <dbReference type="NCBI Taxonomy" id="1317065"/>
    <lineage>
        <taxon>Eukaryota</taxon>
        <taxon>Sar</taxon>
        <taxon>Stramenopiles</taxon>
        <taxon>Oomycota</taxon>
        <taxon>Peronosporomycetes</taxon>
        <taxon>Peronosporales</taxon>
        <taxon>Peronosporaceae</taxon>
        <taxon>Phytophthora</taxon>
    </lineage>
</organism>
<gene>
    <name evidence="2" type="ORF">F443_01608</name>
</gene>
<accession>V9FW79</accession>